<feature type="binding site" evidence="13">
    <location>
        <position position="222"/>
    </location>
    <ligand>
        <name>substrate</name>
    </ligand>
</feature>
<organism evidence="17 18">
    <name type="scientific">Clostridium bornimense</name>
    <dbReference type="NCBI Taxonomy" id="1216932"/>
    <lineage>
        <taxon>Bacteria</taxon>
        <taxon>Bacillati</taxon>
        <taxon>Bacillota</taxon>
        <taxon>Clostridia</taxon>
        <taxon>Eubacteriales</taxon>
        <taxon>Clostridiaceae</taxon>
        <taxon>Clostridium</taxon>
    </lineage>
</organism>
<keyword evidence="10" id="KW-0961">Cell wall biogenesis/degradation</keyword>
<evidence type="ECO:0000259" key="15">
    <source>
        <dbReference type="Pfam" id="PF00768"/>
    </source>
</evidence>
<dbReference type="InterPro" id="IPR012907">
    <property type="entry name" value="Peptidase_S11_C"/>
</dbReference>
<dbReference type="SUPFAM" id="SSF56601">
    <property type="entry name" value="beta-lactamase/transpeptidase-like"/>
    <property type="match status" value="1"/>
</dbReference>
<dbReference type="PANTHER" id="PTHR21581">
    <property type="entry name" value="D-ALANYL-D-ALANINE CARBOXYPEPTIDASE"/>
    <property type="match status" value="1"/>
</dbReference>
<evidence type="ECO:0000313" key="17">
    <source>
        <dbReference type="EMBL" id="CDM68693.1"/>
    </source>
</evidence>
<dbReference type="KEGG" id="clt:CM240_1535"/>
<dbReference type="Gene3D" id="3.40.710.10">
    <property type="entry name" value="DD-peptidase/beta-lactamase superfamily"/>
    <property type="match status" value="1"/>
</dbReference>
<feature type="active site" evidence="12">
    <location>
        <position position="117"/>
    </location>
</feature>
<dbReference type="EC" id="3.4.16.4" evidence="3"/>
<dbReference type="GO" id="GO:0009002">
    <property type="term" value="F:serine-type D-Ala-D-Ala carboxypeptidase activity"/>
    <property type="evidence" value="ECO:0007669"/>
    <property type="project" value="UniProtKB-EC"/>
</dbReference>
<evidence type="ECO:0000256" key="5">
    <source>
        <dbReference type="ARBA" id="ARBA00022670"/>
    </source>
</evidence>
<dbReference type="Pfam" id="PF07943">
    <property type="entry name" value="PBP5_C"/>
    <property type="match status" value="1"/>
</dbReference>
<evidence type="ECO:0000256" key="2">
    <source>
        <dbReference type="ARBA" id="ARBA00007164"/>
    </source>
</evidence>
<dbReference type="InterPro" id="IPR001967">
    <property type="entry name" value="Peptidase_S11_N"/>
</dbReference>
<comment type="catalytic activity">
    <reaction evidence="11">
        <text>Preferential cleavage: (Ac)2-L-Lys-D-Ala-|-D-Ala. Also transpeptidation of peptidyl-alanyl moieties that are N-acyl substituents of D-alanine.</text>
        <dbReference type="EC" id="3.4.16.4"/>
    </reaction>
</comment>
<dbReference type="OrthoDB" id="9791132at2"/>
<dbReference type="PRINTS" id="PR00725">
    <property type="entry name" value="DADACBPTASE1"/>
</dbReference>
<keyword evidence="18" id="KW-1185">Reference proteome</keyword>
<dbReference type="STRING" id="1216932.CM240_1535"/>
<keyword evidence="6" id="KW-0732">Signal</keyword>
<dbReference type="EMBL" id="HG917868">
    <property type="protein sequence ID" value="CDM68693.1"/>
    <property type="molecule type" value="Genomic_DNA"/>
</dbReference>
<comment type="similarity">
    <text evidence="2 14">Belongs to the peptidase S11 family.</text>
</comment>
<reference evidence="17 18" key="1">
    <citation type="submission" date="2013-11" db="EMBL/GenBank/DDBJ databases">
        <title>Complete genome sequence of Clostridum sp. M2/40.</title>
        <authorList>
            <person name="Wibberg D."/>
            <person name="Puehler A."/>
            <person name="Schlueter A."/>
        </authorList>
    </citation>
    <scope>NUCLEOTIDE SEQUENCE [LARGE SCALE GENOMIC DNA]</scope>
    <source>
        <strain evidence="18">M2/40</strain>
    </source>
</reference>
<protein>
    <recommendedName>
        <fullName evidence="3">serine-type D-Ala-D-Ala carboxypeptidase</fullName>
        <ecNumber evidence="3">3.4.16.4</ecNumber>
    </recommendedName>
</protein>
<dbReference type="GO" id="GO:0008360">
    <property type="term" value="P:regulation of cell shape"/>
    <property type="evidence" value="ECO:0007669"/>
    <property type="project" value="UniProtKB-KW"/>
</dbReference>
<feature type="active site" description="Acyl-ester intermediate" evidence="12">
    <location>
        <position position="62"/>
    </location>
</feature>
<feature type="domain" description="Peptidase S11 D-alanyl-D-alanine carboxypeptidase A N-terminal" evidence="15">
    <location>
        <begin position="29"/>
        <end position="251"/>
    </location>
</feature>
<dbReference type="HOGENOM" id="CLU_027070_7_0_9"/>
<keyword evidence="5" id="KW-0645">Protease</keyword>
<evidence type="ECO:0000256" key="4">
    <source>
        <dbReference type="ARBA" id="ARBA00022645"/>
    </source>
</evidence>
<name>W6RWE5_9CLOT</name>
<evidence type="ECO:0000256" key="14">
    <source>
        <dbReference type="RuleBase" id="RU004016"/>
    </source>
</evidence>
<dbReference type="GO" id="GO:0071555">
    <property type="term" value="P:cell wall organization"/>
    <property type="evidence" value="ECO:0007669"/>
    <property type="project" value="UniProtKB-KW"/>
</dbReference>
<evidence type="ECO:0000256" key="12">
    <source>
        <dbReference type="PIRSR" id="PIRSR618044-1"/>
    </source>
</evidence>
<dbReference type="PANTHER" id="PTHR21581:SF33">
    <property type="entry name" value="D-ALANYL-D-ALANINE CARBOXYPEPTIDASE DACB"/>
    <property type="match status" value="1"/>
</dbReference>
<feature type="active site" description="Proton acceptor" evidence="12">
    <location>
        <position position="65"/>
    </location>
</feature>
<dbReference type="Pfam" id="PF00768">
    <property type="entry name" value="Peptidase_S11"/>
    <property type="match status" value="1"/>
</dbReference>
<sequence>MKFRKSISLLLIIILLFRNSVVLAKSENKNLNIVARSATVIDGRTGILLYGKDENNPIPMASTTKIITSLVALERGNLDKKVLISKRAISINGCKVGYKENEEIALKELIFGLMLRSGNDAAIAIAEGVSGSVEEFLKLMNEKARTLGLTNCNFETPNGLDSKEHFITAKELALVTREAKKIPLFNEIVSTKQISKDKYNFTRDYGNINKLLYQLNESTGVKTGYTGNAGKCLVGASMVGDNELIEVVLNCNDRYNQIVKMHNYVKDNFIFDKIYNKDDIIKEVSYGSTNYKLSVNEDIIIPKNKNKSYKVEVIVPEKIMKFKPQKGDPFGALRVYCEDEELISYNLYIV</sequence>
<evidence type="ECO:0000256" key="1">
    <source>
        <dbReference type="ARBA" id="ARBA00004752"/>
    </source>
</evidence>
<gene>
    <name evidence="17" type="ORF">CM240_1535</name>
</gene>
<dbReference type="Proteomes" id="UP000019426">
    <property type="component" value="Chromosome M2/40_rep1"/>
</dbReference>
<evidence type="ECO:0000259" key="16">
    <source>
        <dbReference type="Pfam" id="PF07943"/>
    </source>
</evidence>
<dbReference type="UniPathway" id="UPA00219"/>
<dbReference type="RefSeq" id="WP_044037964.1">
    <property type="nucleotide sequence ID" value="NZ_HG917868.1"/>
</dbReference>
<proteinExistence type="inferred from homology"/>
<keyword evidence="9" id="KW-0573">Peptidoglycan synthesis</keyword>
<keyword evidence="4 17" id="KW-0121">Carboxypeptidase</keyword>
<evidence type="ECO:0000256" key="13">
    <source>
        <dbReference type="PIRSR" id="PIRSR618044-2"/>
    </source>
</evidence>
<comment type="pathway">
    <text evidence="1">Cell wall biogenesis; peptidoglycan biosynthesis.</text>
</comment>
<dbReference type="PATRIC" id="fig|1216932.3.peg.1527"/>
<evidence type="ECO:0000313" key="18">
    <source>
        <dbReference type="Proteomes" id="UP000019426"/>
    </source>
</evidence>
<evidence type="ECO:0000256" key="6">
    <source>
        <dbReference type="ARBA" id="ARBA00022729"/>
    </source>
</evidence>
<dbReference type="GO" id="GO:0006508">
    <property type="term" value="P:proteolysis"/>
    <property type="evidence" value="ECO:0007669"/>
    <property type="project" value="UniProtKB-KW"/>
</dbReference>
<evidence type="ECO:0000256" key="10">
    <source>
        <dbReference type="ARBA" id="ARBA00023316"/>
    </source>
</evidence>
<dbReference type="eggNOG" id="COG1686">
    <property type="taxonomic scope" value="Bacteria"/>
</dbReference>
<evidence type="ECO:0000256" key="7">
    <source>
        <dbReference type="ARBA" id="ARBA00022801"/>
    </source>
</evidence>
<keyword evidence="8" id="KW-0133">Cell shape</keyword>
<dbReference type="GO" id="GO:0009252">
    <property type="term" value="P:peptidoglycan biosynthetic process"/>
    <property type="evidence" value="ECO:0007669"/>
    <property type="project" value="UniProtKB-UniPathway"/>
</dbReference>
<evidence type="ECO:0000256" key="9">
    <source>
        <dbReference type="ARBA" id="ARBA00022984"/>
    </source>
</evidence>
<keyword evidence="7 17" id="KW-0378">Hydrolase</keyword>
<evidence type="ECO:0000256" key="3">
    <source>
        <dbReference type="ARBA" id="ARBA00012448"/>
    </source>
</evidence>
<evidence type="ECO:0000256" key="8">
    <source>
        <dbReference type="ARBA" id="ARBA00022960"/>
    </source>
</evidence>
<feature type="domain" description="Peptidase S11 D-Ala-D-Ala carboxypeptidase A C-terminal" evidence="16">
    <location>
        <begin position="273"/>
        <end position="348"/>
    </location>
</feature>
<dbReference type="InterPro" id="IPR018044">
    <property type="entry name" value="Peptidase_S11"/>
</dbReference>
<dbReference type="InterPro" id="IPR012338">
    <property type="entry name" value="Beta-lactam/transpept-like"/>
</dbReference>
<dbReference type="AlphaFoldDB" id="W6RWE5"/>
<evidence type="ECO:0000256" key="11">
    <source>
        <dbReference type="ARBA" id="ARBA00034000"/>
    </source>
</evidence>
<accession>W6RWE5</accession>